<protein>
    <submittedName>
        <fullName evidence="1">Glycosyl transferase family 2</fullName>
    </submittedName>
</protein>
<keyword evidence="1" id="KW-0808">Transferase</keyword>
<organism evidence="1 2">
    <name type="scientific">Ruegeria marina</name>
    <dbReference type="NCBI Taxonomy" id="639004"/>
    <lineage>
        <taxon>Bacteria</taxon>
        <taxon>Pseudomonadati</taxon>
        <taxon>Pseudomonadota</taxon>
        <taxon>Alphaproteobacteria</taxon>
        <taxon>Rhodobacterales</taxon>
        <taxon>Roseobacteraceae</taxon>
        <taxon>Ruegeria</taxon>
    </lineage>
</organism>
<dbReference type="AlphaFoldDB" id="A0A1G7A5G7"/>
<dbReference type="GO" id="GO:0016740">
    <property type="term" value="F:transferase activity"/>
    <property type="evidence" value="ECO:0007669"/>
    <property type="project" value="UniProtKB-KW"/>
</dbReference>
<dbReference type="Pfam" id="PF13704">
    <property type="entry name" value="Glyco_tranf_2_4"/>
    <property type="match status" value="1"/>
</dbReference>
<gene>
    <name evidence="1" type="ORF">SAMN04488239_11413</name>
</gene>
<dbReference type="STRING" id="639004.SAMN04488239_11413"/>
<sequence>MAEASGNENTVRGMTPEWRVGAILNEPLSDTLRFAAWYLEAGAAGLILLFDNPDDPAQRVLSAIPEITCIPCTPSFWADLGLTPDTRFTKRQNAALSWVYRSLPVGWLLNVDADEFLHVMNGTVAGFLAGVPDAVEAVRVETAEIVASPAQASGHVYRLPMERDVARRVYGDSAALFGPRRKGLIGHPQGKSFIRCGLPGVSLRQHWAQRADGSEIAEKYVPVREGAALLHHIGLDYAVWRSKLDWRLVSAGFTVPLTERIRAILDAPDVEERLRTLHADLHGVDADRLDRLRAEGVSLELPIDLDEISARRFGEDHAAA</sequence>
<evidence type="ECO:0000313" key="1">
    <source>
        <dbReference type="EMBL" id="SDE10089.1"/>
    </source>
</evidence>
<accession>A0A1G7A5G7</accession>
<keyword evidence="2" id="KW-1185">Reference proteome</keyword>
<dbReference type="EMBL" id="FMZV01000014">
    <property type="protein sequence ID" value="SDE10089.1"/>
    <property type="molecule type" value="Genomic_DNA"/>
</dbReference>
<name>A0A1G7A5G7_9RHOB</name>
<reference evidence="2" key="1">
    <citation type="submission" date="2016-10" db="EMBL/GenBank/DDBJ databases">
        <authorList>
            <person name="Varghese N."/>
            <person name="Submissions S."/>
        </authorList>
    </citation>
    <scope>NUCLEOTIDE SEQUENCE [LARGE SCALE GENOMIC DNA]</scope>
    <source>
        <strain evidence="2">CGMCC 1.9108</strain>
    </source>
</reference>
<dbReference type="Proteomes" id="UP000199628">
    <property type="component" value="Unassembled WGS sequence"/>
</dbReference>
<evidence type="ECO:0000313" key="2">
    <source>
        <dbReference type="Proteomes" id="UP000199628"/>
    </source>
</evidence>
<proteinExistence type="predicted"/>